<dbReference type="GO" id="GO:0005634">
    <property type="term" value="C:nucleus"/>
    <property type="evidence" value="ECO:0007669"/>
    <property type="project" value="UniProtKB-SubCell"/>
</dbReference>
<feature type="region of interest" description="Disordered" evidence="12">
    <location>
        <begin position="32"/>
        <end position="91"/>
    </location>
</feature>
<dbReference type="PANTHER" id="PTHR46011:SF16">
    <property type="entry name" value="NUCLEAR HORMONE RECEPTOR FAMILY MEMBER NHR-66"/>
    <property type="match status" value="1"/>
</dbReference>
<keyword evidence="5 11" id="KW-0862">Zinc</keyword>
<dbReference type="PROSITE" id="PS51030">
    <property type="entry name" value="NUCLEAR_REC_DBD_2"/>
    <property type="match status" value="1"/>
</dbReference>
<feature type="compositionally biased region" description="Polar residues" evidence="12">
    <location>
        <begin position="32"/>
        <end position="41"/>
    </location>
</feature>
<evidence type="ECO:0000259" key="13">
    <source>
        <dbReference type="PROSITE" id="PS51030"/>
    </source>
</evidence>
<keyword evidence="8 11" id="KW-0804">Transcription</keyword>
<feature type="compositionally biased region" description="Low complexity" evidence="12">
    <location>
        <begin position="211"/>
        <end position="236"/>
    </location>
</feature>
<feature type="compositionally biased region" description="Low complexity" evidence="12">
    <location>
        <begin position="42"/>
        <end position="86"/>
    </location>
</feature>
<evidence type="ECO:0000256" key="9">
    <source>
        <dbReference type="ARBA" id="ARBA00023170"/>
    </source>
</evidence>
<name>A0AAD4N6B5_9BILA</name>
<protein>
    <submittedName>
        <fullName evidence="15">Zinc finger, c4 type (Two domains) domain-containing protein</fullName>
    </submittedName>
</protein>
<feature type="compositionally biased region" description="Polar residues" evidence="12">
    <location>
        <begin position="125"/>
        <end position="141"/>
    </location>
</feature>
<dbReference type="InterPro" id="IPR001628">
    <property type="entry name" value="Znf_hrmn_rcpt"/>
</dbReference>
<feature type="compositionally biased region" description="Low complexity" evidence="12">
    <location>
        <begin position="261"/>
        <end position="284"/>
    </location>
</feature>
<evidence type="ECO:0000256" key="6">
    <source>
        <dbReference type="ARBA" id="ARBA00023015"/>
    </source>
</evidence>
<dbReference type="InterPro" id="IPR000536">
    <property type="entry name" value="Nucl_hrmn_rcpt_lig-bd"/>
</dbReference>
<dbReference type="Pfam" id="PF00105">
    <property type="entry name" value="zf-C4"/>
    <property type="match status" value="1"/>
</dbReference>
<keyword evidence="3 11" id="KW-0479">Metal-binding</keyword>
<dbReference type="InterPro" id="IPR035500">
    <property type="entry name" value="NHR-like_dom_sf"/>
</dbReference>
<dbReference type="GO" id="GO:0008270">
    <property type="term" value="F:zinc ion binding"/>
    <property type="evidence" value="ECO:0007669"/>
    <property type="project" value="UniProtKB-KW"/>
</dbReference>
<evidence type="ECO:0000256" key="10">
    <source>
        <dbReference type="ARBA" id="ARBA00023242"/>
    </source>
</evidence>
<dbReference type="Proteomes" id="UP001201812">
    <property type="component" value="Unassembled WGS sequence"/>
</dbReference>
<dbReference type="GO" id="GO:0003700">
    <property type="term" value="F:DNA-binding transcription factor activity"/>
    <property type="evidence" value="ECO:0007669"/>
    <property type="project" value="InterPro"/>
</dbReference>
<dbReference type="SUPFAM" id="SSF48508">
    <property type="entry name" value="Nuclear receptor ligand-binding domain"/>
    <property type="match status" value="1"/>
</dbReference>
<dbReference type="PRINTS" id="PR00047">
    <property type="entry name" value="STROIDFINGER"/>
</dbReference>
<feature type="compositionally biased region" description="Polar residues" evidence="12">
    <location>
        <begin position="158"/>
        <end position="167"/>
    </location>
</feature>
<feature type="domain" description="Nuclear receptor" evidence="13">
    <location>
        <begin position="298"/>
        <end position="375"/>
    </location>
</feature>
<keyword evidence="10 11" id="KW-0539">Nucleus</keyword>
<proteinExistence type="inferred from homology"/>
<keyword evidence="6 11" id="KW-0805">Transcription regulation</keyword>
<dbReference type="InterPro" id="IPR049636">
    <property type="entry name" value="HNF4-like_DBD"/>
</dbReference>
<dbReference type="SMART" id="SM00430">
    <property type="entry name" value="HOLI"/>
    <property type="match status" value="1"/>
</dbReference>
<dbReference type="EMBL" id="JAKKPZ010000013">
    <property type="protein sequence ID" value="KAI1714459.1"/>
    <property type="molecule type" value="Genomic_DNA"/>
</dbReference>
<gene>
    <name evidence="15" type="ORF">DdX_08554</name>
</gene>
<dbReference type="Pfam" id="PF00104">
    <property type="entry name" value="Hormone_recep"/>
    <property type="match status" value="1"/>
</dbReference>
<keyword evidence="7 11" id="KW-0238">DNA-binding</keyword>
<evidence type="ECO:0000256" key="11">
    <source>
        <dbReference type="RuleBase" id="RU004334"/>
    </source>
</evidence>
<evidence type="ECO:0000256" key="1">
    <source>
        <dbReference type="ARBA" id="ARBA00004123"/>
    </source>
</evidence>
<dbReference type="CDD" id="cd06960">
    <property type="entry name" value="NR_DBD_HNF4A"/>
    <property type="match status" value="1"/>
</dbReference>
<dbReference type="PANTHER" id="PTHR46011">
    <property type="entry name" value="NUCLEAR HORMONE RECEPTOR FAMILY MEMBER NHR-86-RELATED"/>
    <property type="match status" value="1"/>
</dbReference>
<reference evidence="15" key="1">
    <citation type="submission" date="2022-01" db="EMBL/GenBank/DDBJ databases">
        <title>Genome Sequence Resource for Two Populations of Ditylenchus destructor, the Migratory Endoparasitic Phytonematode.</title>
        <authorList>
            <person name="Zhang H."/>
            <person name="Lin R."/>
            <person name="Xie B."/>
        </authorList>
    </citation>
    <scope>NUCLEOTIDE SEQUENCE</scope>
    <source>
        <strain evidence="15">BazhouSP</strain>
    </source>
</reference>
<organism evidence="15 16">
    <name type="scientific">Ditylenchus destructor</name>
    <dbReference type="NCBI Taxonomy" id="166010"/>
    <lineage>
        <taxon>Eukaryota</taxon>
        <taxon>Metazoa</taxon>
        <taxon>Ecdysozoa</taxon>
        <taxon>Nematoda</taxon>
        <taxon>Chromadorea</taxon>
        <taxon>Rhabditida</taxon>
        <taxon>Tylenchina</taxon>
        <taxon>Tylenchomorpha</taxon>
        <taxon>Sphaerularioidea</taxon>
        <taxon>Anguinidae</taxon>
        <taxon>Anguininae</taxon>
        <taxon>Ditylenchus</taxon>
    </lineage>
</organism>
<dbReference type="PROSITE" id="PS00031">
    <property type="entry name" value="NUCLEAR_REC_DBD_1"/>
    <property type="match status" value="1"/>
</dbReference>
<evidence type="ECO:0000313" key="16">
    <source>
        <dbReference type="Proteomes" id="UP001201812"/>
    </source>
</evidence>
<feature type="region of interest" description="Disordered" evidence="12">
    <location>
        <begin position="201"/>
        <end position="289"/>
    </location>
</feature>
<comment type="subcellular location">
    <subcellularLocation>
        <location evidence="1 11">Nucleus</location>
    </subcellularLocation>
</comment>
<feature type="region of interest" description="Disordered" evidence="12">
    <location>
        <begin position="121"/>
        <end position="141"/>
    </location>
</feature>
<evidence type="ECO:0000313" key="15">
    <source>
        <dbReference type="EMBL" id="KAI1714459.1"/>
    </source>
</evidence>
<dbReference type="PROSITE" id="PS51843">
    <property type="entry name" value="NR_LBD"/>
    <property type="match status" value="1"/>
</dbReference>
<keyword evidence="4 11" id="KW-0863">Zinc-finger</keyword>
<evidence type="ECO:0000256" key="7">
    <source>
        <dbReference type="ARBA" id="ARBA00023125"/>
    </source>
</evidence>
<dbReference type="SUPFAM" id="SSF57716">
    <property type="entry name" value="Glucocorticoid receptor-like (DNA-binding domain)"/>
    <property type="match status" value="1"/>
</dbReference>
<evidence type="ECO:0000259" key="14">
    <source>
        <dbReference type="PROSITE" id="PS51843"/>
    </source>
</evidence>
<dbReference type="SMART" id="SM00399">
    <property type="entry name" value="ZnF_C4"/>
    <property type="match status" value="1"/>
</dbReference>
<evidence type="ECO:0000256" key="2">
    <source>
        <dbReference type="ARBA" id="ARBA00005993"/>
    </source>
</evidence>
<evidence type="ECO:0000256" key="3">
    <source>
        <dbReference type="ARBA" id="ARBA00022723"/>
    </source>
</evidence>
<keyword evidence="16" id="KW-1185">Reference proteome</keyword>
<keyword evidence="9 11" id="KW-0675">Receptor</keyword>
<evidence type="ECO:0000256" key="12">
    <source>
        <dbReference type="SAM" id="MobiDB-lite"/>
    </source>
</evidence>
<dbReference type="Gene3D" id="3.30.50.10">
    <property type="entry name" value="Erythroid Transcription Factor GATA-1, subunit A"/>
    <property type="match status" value="1"/>
</dbReference>
<accession>A0AAD4N6B5</accession>
<dbReference type="InterPro" id="IPR013088">
    <property type="entry name" value="Znf_NHR/GATA"/>
</dbReference>
<dbReference type="Gene3D" id="1.10.565.10">
    <property type="entry name" value="Retinoid X Receptor"/>
    <property type="match status" value="1"/>
</dbReference>
<sequence>MMSAFLAAQQQQSHANANSLLANAAKRLQSSVHNMPSPTNLGSVGSANSTGSSSGPTSVDTPGTDAGTASGPSSAGGNNNAAATPANKERPTPASAAAVAAAAVAASAGYEAAMNMIRSPCQPSPHASNPDLTTASNVPTSFPGSLNHASSLYQASSGPALSHYQTSGTGGQAAINHFPGHSSNHFEAAFAALQAAGGFYHQHGNTNSTPGNGASNNHVNQNSNSQNTVGNTSTNGFNKPSNITNPNFVGNMSQGGVLGVQAAHQSASGAHQSNPSDHSSNASSTPGFSFGDKSLPQVPKCSICGADSTGIHFGVEACAACSAFFRRTVVLNKKYGCAKDGRCDFHKDSPTGQKCRACRFRKCIDVGMDTNAVQHRRDAIGKYSSAQMVKRECTTPMNECTPSTSAQPSASPMFSPAPKSARLSSMDSYANSSSNLLPPAPVVMPSASNFDHSGQPSTSPCVLDELCEKYDELNRRRKVFYCKESIHALFDDSVDLEPSELSNFEPYITWKYGGLERKFWMMPNRIYLDFNNIDTYFDSNKKIMKDLNLDKSSAINLFLPSFMHAMDLIGEKMAHMNMTKTEMIALVGIVLFDPTNQFQIEDETKSLMMKLRNQLLKDVMNYYEGDDSIDYPEVRLGQLILLMAGVKVHAQKSRENMHLLKIFDVVATDELFDDVVGIAPSSPETDKASSKHDSVCSTFQPKSEFDMI</sequence>
<feature type="domain" description="NR LBD" evidence="14">
    <location>
        <begin position="428"/>
        <end position="679"/>
    </location>
</feature>
<evidence type="ECO:0000256" key="4">
    <source>
        <dbReference type="ARBA" id="ARBA00022771"/>
    </source>
</evidence>
<feature type="region of interest" description="Disordered" evidence="12">
    <location>
        <begin position="158"/>
        <end position="178"/>
    </location>
</feature>
<evidence type="ECO:0000256" key="8">
    <source>
        <dbReference type="ARBA" id="ARBA00023163"/>
    </source>
</evidence>
<comment type="caution">
    <text evidence="15">The sequence shown here is derived from an EMBL/GenBank/DDBJ whole genome shotgun (WGS) entry which is preliminary data.</text>
</comment>
<dbReference type="GO" id="GO:0000978">
    <property type="term" value="F:RNA polymerase II cis-regulatory region sequence-specific DNA binding"/>
    <property type="evidence" value="ECO:0007669"/>
    <property type="project" value="InterPro"/>
</dbReference>
<dbReference type="AlphaFoldDB" id="A0AAD4N6B5"/>
<evidence type="ECO:0000256" key="5">
    <source>
        <dbReference type="ARBA" id="ARBA00022833"/>
    </source>
</evidence>
<comment type="similarity">
    <text evidence="2 11">Belongs to the nuclear hormone receptor family.</text>
</comment>
<feature type="compositionally biased region" description="Polar residues" evidence="12">
    <location>
        <begin position="237"/>
        <end position="254"/>
    </location>
</feature>